<keyword evidence="6" id="KW-0833">Ubl conjugation pathway</keyword>
<dbReference type="InterPro" id="IPR047545">
    <property type="entry name" value="BRcat_RBR_RNF216"/>
</dbReference>
<keyword evidence="4" id="KW-0677">Repeat</keyword>
<accession>A0ABM1M879</accession>
<dbReference type="Gene3D" id="1.20.120.1750">
    <property type="match status" value="1"/>
</dbReference>
<feature type="domain" description="RING-type" evidence="9">
    <location>
        <begin position="541"/>
        <end position="750"/>
    </location>
</feature>
<evidence type="ECO:0000256" key="1">
    <source>
        <dbReference type="ARBA" id="ARBA00004906"/>
    </source>
</evidence>
<dbReference type="GeneID" id="108558389"/>
<evidence type="ECO:0000256" key="3">
    <source>
        <dbReference type="ARBA" id="ARBA00022723"/>
    </source>
</evidence>
<keyword evidence="7" id="KW-0862">Zinc</keyword>
<sequence>MENIDINMENDIRNIQRCLSDVNSDIIIKYLLKHKNDENRMMLAMRDYFRDFDDVDQFVIDQEAVMLSRMFPFANIQVLVDLLERLGNEPNRLRIAMRKILQEPELINQNLRCTSTVTNMDQSYGNGEEFQSNDDDDEEADSKANLQNLRHSVEYHHRTINVNKRKLDEHHDEVPVLPKRHSTDATQIENIPSTSNDHTYNFPLHFQHLIRDVARNKREFVGVNEIISISDSETANDVIDITDDIQMDEVVAIEVPVAEIHKPETLTNAVEDIIPQPVNMILYNSISSVFPDAEPEFLKHFCISQQYNETIASGIINTILAMPNYPLRKVIVKEEHQEQQLELMDEDSQFEMLKQILPKADPTYLRDKIGTFKTVNDFQSFITEALDKHQYPTLEEYERKNRAFAQLKKYTSEFNVQCFVENIPNVEEYFQEMNKKLLLYDPRHERDIIDFLKNKYRNISVKNIALFKHESTTIFEVCQKLDNCRKTLKTKRSLCPLEHIRDIPLLQMFAYMTHRKEIMNYIYTMKEKKENQRILAKELNLWVTCQCCYDEEIMPEDVVNCASGCICCSTCAQRSIEIAFGEGKLDYPCLSDCGIMFPFQYIQTFLSPKLFSKIALKKQVQEVKAAELEGVEQCPFCDFMTIPPSTDKIFKCLNPDCLKESCRQCNELSHIPLRCDEIEKDEEVKNRVYIENKMTEALIRKCWKCHTKFIKSDGCNKMTCVCGATMCYICNKPVTDYKHFNGQGGHNTHLCPLYSDTNKLHEHAVRSVAKKAKAEVGQSLKIDPTTNIHQYYKEYNQNNPQTIPPGMLFNMH</sequence>
<feature type="region of interest" description="Disordered" evidence="8">
    <location>
        <begin position="118"/>
        <end position="142"/>
    </location>
</feature>
<dbReference type="InterPro" id="IPR044066">
    <property type="entry name" value="TRIAD_supradom"/>
</dbReference>
<keyword evidence="10" id="KW-1185">Reference proteome</keyword>
<dbReference type="InterPro" id="IPR047546">
    <property type="entry name" value="Rcat_RBR_RNF216"/>
</dbReference>
<protein>
    <submittedName>
        <fullName evidence="11">E3 ubiquitin-protein ligase RNF216-like</fullName>
    </submittedName>
</protein>
<keyword evidence="5" id="KW-0863">Zinc-finger</keyword>
<dbReference type="RefSeq" id="XP_017770779.1">
    <property type="nucleotide sequence ID" value="XM_017915290.1"/>
</dbReference>
<keyword evidence="3" id="KW-0479">Metal-binding</keyword>
<comment type="pathway">
    <text evidence="1">Protein modification; protein ubiquitination.</text>
</comment>
<evidence type="ECO:0000313" key="10">
    <source>
        <dbReference type="Proteomes" id="UP000695000"/>
    </source>
</evidence>
<gene>
    <name evidence="11" type="primary">LOC108558389</name>
</gene>
<evidence type="ECO:0000256" key="7">
    <source>
        <dbReference type="ARBA" id="ARBA00022833"/>
    </source>
</evidence>
<evidence type="ECO:0000256" key="4">
    <source>
        <dbReference type="ARBA" id="ARBA00022737"/>
    </source>
</evidence>
<organism evidence="10 11">
    <name type="scientific">Nicrophorus vespilloides</name>
    <name type="common">Boreal carrion beetle</name>
    <dbReference type="NCBI Taxonomy" id="110193"/>
    <lineage>
        <taxon>Eukaryota</taxon>
        <taxon>Metazoa</taxon>
        <taxon>Ecdysozoa</taxon>
        <taxon>Arthropoda</taxon>
        <taxon>Hexapoda</taxon>
        <taxon>Insecta</taxon>
        <taxon>Pterygota</taxon>
        <taxon>Neoptera</taxon>
        <taxon>Endopterygota</taxon>
        <taxon>Coleoptera</taxon>
        <taxon>Polyphaga</taxon>
        <taxon>Staphyliniformia</taxon>
        <taxon>Silphidae</taxon>
        <taxon>Nicrophorinae</taxon>
        <taxon>Nicrophorus</taxon>
    </lineage>
</organism>
<dbReference type="CDD" id="cd20353">
    <property type="entry name" value="Rcat_RBR_RNF216"/>
    <property type="match status" value="1"/>
</dbReference>
<dbReference type="PROSITE" id="PS51873">
    <property type="entry name" value="TRIAD"/>
    <property type="match status" value="1"/>
</dbReference>
<dbReference type="Pfam" id="PF26200">
    <property type="entry name" value="Rcat_RNF216"/>
    <property type="match status" value="1"/>
</dbReference>
<name>A0ABM1M879_NICVS</name>
<dbReference type="PANTHER" id="PTHR22770:SF47">
    <property type="entry name" value="E3 UBIQUITIN-PROTEIN LIGASE RNF216"/>
    <property type="match status" value="1"/>
</dbReference>
<dbReference type="InterPro" id="IPR051628">
    <property type="entry name" value="LUBAC_E3_Ligases"/>
</dbReference>
<evidence type="ECO:0000256" key="5">
    <source>
        <dbReference type="ARBA" id="ARBA00022771"/>
    </source>
</evidence>
<evidence type="ECO:0000256" key="6">
    <source>
        <dbReference type="ARBA" id="ARBA00022786"/>
    </source>
</evidence>
<dbReference type="CDD" id="cd20339">
    <property type="entry name" value="BRcat_RBR_RNF216"/>
    <property type="match status" value="1"/>
</dbReference>
<reference evidence="11" key="1">
    <citation type="submission" date="2025-08" db="UniProtKB">
        <authorList>
            <consortium name="RefSeq"/>
        </authorList>
    </citation>
    <scope>IDENTIFICATION</scope>
    <source>
        <tissue evidence="11">Whole Larva</tissue>
    </source>
</reference>
<keyword evidence="2" id="KW-0808">Transferase</keyword>
<feature type="compositionally biased region" description="Acidic residues" evidence="8">
    <location>
        <begin position="131"/>
        <end position="140"/>
    </location>
</feature>
<evidence type="ECO:0000259" key="9">
    <source>
        <dbReference type="PROSITE" id="PS51873"/>
    </source>
</evidence>
<proteinExistence type="predicted"/>
<dbReference type="PANTHER" id="PTHR22770">
    <property type="entry name" value="UBIQUITIN CONJUGATING ENZYME 7 INTERACTING PROTEIN-RELATED"/>
    <property type="match status" value="1"/>
</dbReference>
<evidence type="ECO:0000256" key="8">
    <source>
        <dbReference type="SAM" id="MobiDB-lite"/>
    </source>
</evidence>
<dbReference type="Proteomes" id="UP000695000">
    <property type="component" value="Unplaced"/>
</dbReference>
<evidence type="ECO:0000256" key="2">
    <source>
        <dbReference type="ARBA" id="ARBA00022679"/>
    </source>
</evidence>
<dbReference type="SUPFAM" id="SSF57850">
    <property type="entry name" value="RING/U-box"/>
    <property type="match status" value="1"/>
</dbReference>
<evidence type="ECO:0000313" key="11">
    <source>
        <dbReference type="RefSeq" id="XP_017770779.1"/>
    </source>
</evidence>